<keyword evidence="5" id="KW-0864">Zinc transport</keyword>
<evidence type="ECO:0000313" key="9">
    <source>
        <dbReference type="EMBL" id="MDY0882552.1"/>
    </source>
</evidence>
<comment type="similarity">
    <text evidence="1">Belongs to the ABC transporter superfamily.</text>
</comment>
<dbReference type="Proteomes" id="UP001279642">
    <property type="component" value="Unassembled WGS sequence"/>
</dbReference>
<dbReference type="SUPFAM" id="SSF52540">
    <property type="entry name" value="P-loop containing nucleoside triphosphate hydrolases"/>
    <property type="match status" value="1"/>
</dbReference>
<dbReference type="InterPro" id="IPR050153">
    <property type="entry name" value="Metal_Ion_Import_ABC"/>
</dbReference>
<dbReference type="InterPro" id="IPR003593">
    <property type="entry name" value="AAA+_ATPase"/>
</dbReference>
<protein>
    <submittedName>
        <fullName evidence="9">ATP-binding cassette domain-containing protein</fullName>
    </submittedName>
</protein>
<dbReference type="EMBL" id="JAXCLW010000002">
    <property type="protein sequence ID" value="MDY0882552.1"/>
    <property type="molecule type" value="Genomic_DNA"/>
</dbReference>
<keyword evidence="4 9" id="KW-0067">ATP-binding</keyword>
<evidence type="ECO:0000256" key="2">
    <source>
        <dbReference type="ARBA" id="ARBA00022448"/>
    </source>
</evidence>
<dbReference type="PANTHER" id="PTHR42734:SF17">
    <property type="entry name" value="METAL TRANSPORT SYSTEM ATP-BINDING PROTEIN TM_0124-RELATED"/>
    <property type="match status" value="1"/>
</dbReference>
<keyword evidence="5" id="KW-0862">Zinc</keyword>
<dbReference type="InterPro" id="IPR027417">
    <property type="entry name" value="P-loop_NTPase"/>
</dbReference>
<keyword evidence="6" id="KW-0406">Ion transport</keyword>
<dbReference type="InterPro" id="IPR003439">
    <property type="entry name" value="ABC_transporter-like_ATP-bd"/>
</dbReference>
<proteinExistence type="inferred from homology"/>
<dbReference type="Gene3D" id="3.40.50.300">
    <property type="entry name" value="P-loop containing nucleotide triphosphate hydrolases"/>
    <property type="match status" value="1"/>
</dbReference>
<dbReference type="RefSeq" id="WP_320507625.1">
    <property type="nucleotide sequence ID" value="NZ_JAXCLW010000002.1"/>
</dbReference>
<evidence type="ECO:0000256" key="5">
    <source>
        <dbReference type="ARBA" id="ARBA00022906"/>
    </source>
</evidence>
<organism evidence="9 10">
    <name type="scientific">Dongia soli</name>
    <dbReference type="NCBI Taxonomy" id="600628"/>
    <lineage>
        <taxon>Bacteria</taxon>
        <taxon>Pseudomonadati</taxon>
        <taxon>Pseudomonadota</taxon>
        <taxon>Alphaproteobacteria</taxon>
        <taxon>Rhodospirillales</taxon>
        <taxon>Dongiaceae</taxon>
        <taxon>Dongia</taxon>
    </lineage>
</organism>
<comment type="caution">
    <text evidence="9">The sequence shown here is derived from an EMBL/GenBank/DDBJ whole genome shotgun (WGS) entry which is preliminary data.</text>
</comment>
<name>A0ABU5E877_9PROT</name>
<evidence type="ECO:0000256" key="1">
    <source>
        <dbReference type="ARBA" id="ARBA00005417"/>
    </source>
</evidence>
<keyword evidence="10" id="KW-1185">Reference proteome</keyword>
<evidence type="ECO:0000256" key="3">
    <source>
        <dbReference type="ARBA" id="ARBA00022741"/>
    </source>
</evidence>
<dbReference type="SMART" id="SM00382">
    <property type="entry name" value="AAA"/>
    <property type="match status" value="1"/>
</dbReference>
<evidence type="ECO:0000256" key="6">
    <source>
        <dbReference type="ARBA" id="ARBA00023065"/>
    </source>
</evidence>
<reference evidence="9 10" key="1">
    <citation type="journal article" date="2016" name="Antonie Van Leeuwenhoek">
        <title>Dongia soli sp. nov., isolated from soil from Dokdo, Korea.</title>
        <authorList>
            <person name="Kim D.U."/>
            <person name="Lee H."/>
            <person name="Kim H."/>
            <person name="Kim S.G."/>
            <person name="Ka J.O."/>
        </authorList>
    </citation>
    <scope>NUCLEOTIDE SEQUENCE [LARGE SCALE GENOMIC DNA]</scope>
    <source>
        <strain evidence="9 10">D78</strain>
    </source>
</reference>
<keyword evidence="3" id="KW-0547">Nucleotide-binding</keyword>
<evidence type="ECO:0000256" key="7">
    <source>
        <dbReference type="SAM" id="MobiDB-lite"/>
    </source>
</evidence>
<dbReference type="PROSITE" id="PS50893">
    <property type="entry name" value="ABC_TRANSPORTER_2"/>
    <property type="match status" value="1"/>
</dbReference>
<gene>
    <name evidence="9" type="ORF">SMD27_06835</name>
</gene>
<dbReference type="PROSITE" id="PS00211">
    <property type="entry name" value="ABC_TRANSPORTER_1"/>
    <property type="match status" value="1"/>
</dbReference>
<sequence>MASTSIPAIELEQVTIALGGRFILSDVSLSIGDGEFIGVLGPNGAGKTTLMRALLGLVRPSSGQVTVLGEQAVRGNPAIGYMPQLRSLAPHLALRGWDFVASGVDGHRWGLPLLNPARRQVVSEAIELVGATNLAQRPLSDLSGGERQRLMLAQALLGRPKLLLLDEPLISLDPHHQRVVVELVRDVQRRLGIAVLFSAHELNPLLAAMDRVLYLGNGHAALGTVDQVINGQVLSRLYGSNIEVIRINERIFVMSGEHDMERDAHMHENGHNHGHDHAHSHDPHNGRRHA</sequence>
<evidence type="ECO:0000259" key="8">
    <source>
        <dbReference type="PROSITE" id="PS50893"/>
    </source>
</evidence>
<dbReference type="PANTHER" id="PTHR42734">
    <property type="entry name" value="METAL TRANSPORT SYSTEM ATP-BINDING PROTEIN TM_0124-RELATED"/>
    <property type="match status" value="1"/>
</dbReference>
<feature type="region of interest" description="Disordered" evidence="7">
    <location>
        <begin position="265"/>
        <end position="290"/>
    </location>
</feature>
<keyword evidence="2" id="KW-0813">Transport</keyword>
<dbReference type="GO" id="GO:0005524">
    <property type="term" value="F:ATP binding"/>
    <property type="evidence" value="ECO:0007669"/>
    <property type="project" value="UniProtKB-KW"/>
</dbReference>
<accession>A0ABU5E877</accession>
<feature type="domain" description="ABC transporter" evidence="8">
    <location>
        <begin position="9"/>
        <end position="242"/>
    </location>
</feature>
<evidence type="ECO:0000256" key="4">
    <source>
        <dbReference type="ARBA" id="ARBA00022840"/>
    </source>
</evidence>
<evidence type="ECO:0000313" key="10">
    <source>
        <dbReference type="Proteomes" id="UP001279642"/>
    </source>
</evidence>
<dbReference type="InterPro" id="IPR017871">
    <property type="entry name" value="ABC_transporter-like_CS"/>
</dbReference>
<dbReference type="Pfam" id="PF00005">
    <property type="entry name" value="ABC_tran"/>
    <property type="match status" value="1"/>
</dbReference>